<keyword evidence="5" id="KW-0808">Transferase</keyword>
<dbReference type="InterPro" id="IPR001437">
    <property type="entry name" value="Tscrpt_elong_fac_GreA/B_C"/>
</dbReference>
<keyword evidence="2" id="KW-0804">Transcription</keyword>
<dbReference type="SUPFAM" id="SSF54534">
    <property type="entry name" value="FKBP-like"/>
    <property type="match status" value="1"/>
</dbReference>
<keyword evidence="1" id="KW-0805">Transcription regulation</keyword>
<name>A0ABM5TCV8_9ACTN</name>
<dbReference type="PIRSF" id="PIRSF006092">
    <property type="entry name" value="GreA_GreB"/>
    <property type="match status" value="1"/>
</dbReference>
<dbReference type="GO" id="GO:0016301">
    <property type="term" value="F:kinase activity"/>
    <property type="evidence" value="ECO:0007669"/>
    <property type="project" value="UniProtKB-KW"/>
</dbReference>
<dbReference type="EMBL" id="CP011497">
    <property type="protein sequence ID" value="AKJ08778.1"/>
    <property type="molecule type" value="Genomic_DNA"/>
</dbReference>
<dbReference type="PANTHER" id="PTHR30437">
    <property type="entry name" value="TRANSCRIPTION ELONGATION FACTOR GREA"/>
    <property type="match status" value="1"/>
</dbReference>
<accession>A0ABM5TCV8</accession>
<evidence type="ECO:0000313" key="5">
    <source>
        <dbReference type="EMBL" id="AKJ08778.1"/>
    </source>
</evidence>
<dbReference type="InterPro" id="IPR036953">
    <property type="entry name" value="GreA/GreB_C_sf"/>
</dbReference>
<evidence type="ECO:0000313" key="6">
    <source>
        <dbReference type="Proteomes" id="UP000035366"/>
    </source>
</evidence>
<feature type="domain" description="Transcription elongation factor GreA/GreB N-terminal" evidence="4">
    <location>
        <begin position="7"/>
        <end position="75"/>
    </location>
</feature>
<proteinExistence type="predicted"/>
<dbReference type="SUPFAM" id="SSF46557">
    <property type="entry name" value="GreA transcript cleavage protein, N-terminal domain"/>
    <property type="match status" value="1"/>
</dbReference>
<sequence>MTGDPEPISAAARHALEQELADLRDERRLVAGTLRDTTEVGDQADQADQLQRADQLDRLDRRIGTITERLRQADVAGPAPTDVVGVGSTVTVRFPDGSVETLRIGELAEALDQNLVTSDSPLGRALLGHRPGDSVHFDTPDGPSSVVVVSIGETGEQSGHG</sequence>
<evidence type="ECO:0000256" key="1">
    <source>
        <dbReference type="ARBA" id="ARBA00023015"/>
    </source>
</evidence>
<dbReference type="InterPro" id="IPR022691">
    <property type="entry name" value="Tscrpt_elong_fac_GreA/B_N"/>
</dbReference>
<keyword evidence="6" id="KW-1185">Reference proteome</keyword>
<dbReference type="Proteomes" id="UP000035366">
    <property type="component" value="Chromosome"/>
</dbReference>
<organism evidence="5 6">
    <name type="scientific">Streptomyces incarnatus</name>
    <dbReference type="NCBI Taxonomy" id="665007"/>
    <lineage>
        <taxon>Bacteria</taxon>
        <taxon>Bacillati</taxon>
        <taxon>Actinomycetota</taxon>
        <taxon>Actinomycetes</taxon>
        <taxon>Kitasatosporales</taxon>
        <taxon>Streptomycetaceae</taxon>
        <taxon>Streptomyces</taxon>
    </lineage>
</organism>
<gene>
    <name evidence="5" type="ORF">ABB07_01605</name>
</gene>
<dbReference type="PANTHER" id="PTHR30437:SF4">
    <property type="entry name" value="TRANSCRIPTION ELONGATION FACTOR GREA"/>
    <property type="match status" value="1"/>
</dbReference>
<reference evidence="5 6" key="1">
    <citation type="journal article" date="2015" name="ISME J.">
        <title>Draft Genome Sequence of Streptomyces incarnatus NRRL8089, which Produces the Nucleoside Antibiotic Sinefungin.</title>
        <authorList>
            <person name="Oshima K."/>
            <person name="Hattori M."/>
            <person name="Shimizu H."/>
            <person name="Fukuda K."/>
            <person name="Nemoto M."/>
            <person name="Inagaki K."/>
            <person name="Tamura T."/>
        </authorList>
    </citation>
    <scope>NUCLEOTIDE SEQUENCE [LARGE SCALE GENOMIC DNA]</scope>
    <source>
        <strain evidence="5 6">NRRL 8089</strain>
    </source>
</reference>
<keyword evidence="5" id="KW-0418">Kinase</keyword>
<dbReference type="InterPro" id="IPR036805">
    <property type="entry name" value="Tscrpt_elong_fac_GreA/B_N_sf"/>
</dbReference>
<dbReference type="Pfam" id="PF01272">
    <property type="entry name" value="GreA_GreB"/>
    <property type="match status" value="1"/>
</dbReference>
<dbReference type="InterPro" id="IPR023459">
    <property type="entry name" value="Tscrpt_elong_fac_GreA/B_fam"/>
</dbReference>
<evidence type="ECO:0000256" key="2">
    <source>
        <dbReference type="ARBA" id="ARBA00023163"/>
    </source>
</evidence>
<evidence type="ECO:0000259" key="4">
    <source>
        <dbReference type="Pfam" id="PF03449"/>
    </source>
</evidence>
<evidence type="ECO:0000259" key="3">
    <source>
        <dbReference type="Pfam" id="PF01272"/>
    </source>
</evidence>
<dbReference type="Gene3D" id="1.10.287.180">
    <property type="entry name" value="Transcription elongation factor, GreA/GreB, N-terminal domain"/>
    <property type="match status" value="1"/>
</dbReference>
<dbReference type="RefSeq" id="WP_208896882.1">
    <property type="nucleotide sequence ID" value="NZ_CP011497.1"/>
</dbReference>
<dbReference type="Gene3D" id="3.10.50.30">
    <property type="entry name" value="Transcription elongation factor, GreA/GreB, C-terminal domain"/>
    <property type="match status" value="1"/>
</dbReference>
<protein>
    <submittedName>
        <fullName evidence="5">Nucleoside diphosphate kinase regulator</fullName>
    </submittedName>
</protein>
<dbReference type="NCBIfam" id="NF004548">
    <property type="entry name" value="PRK05892.1"/>
    <property type="match status" value="1"/>
</dbReference>
<dbReference type="Pfam" id="PF03449">
    <property type="entry name" value="GreA_GreB_N"/>
    <property type="match status" value="1"/>
</dbReference>
<feature type="domain" description="Transcription elongation factor GreA/GreB C-terminal" evidence="3">
    <location>
        <begin position="80"/>
        <end position="151"/>
    </location>
</feature>